<protein>
    <submittedName>
        <fullName evidence="1">Type III secretion apparatus protein RspB</fullName>
    </submittedName>
</protein>
<dbReference type="InterPro" id="IPR012670">
    <property type="entry name" value="T3SS_YscI/HrpB"/>
</dbReference>
<sequence length="122" mass="13226">MQIDDFGAATFITGRDTARIKQATVAPATDVAFFSSLLDPTASNTARVAKDGTPSLLATTSSQLQDLNRRLGRTLKSSSKTMDVEKFREYPRDLSNATLTSQLLIKSLGKATQCIDKISNLQ</sequence>
<proteinExistence type="predicted"/>
<reference evidence="1" key="1">
    <citation type="submission" date="2020-12" db="EMBL/GenBank/DDBJ databases">
        <title>Comparative genomic insights into the epidemiology and virulence of plant pathogenic Pseudomonads from Turkey.</title>
        <authorList>
            <person name="Dillon M."/>
            <person name="Ruiz-Bedoya T."/>
            <person name="Bendalovic-Torma C."/>
            <person name="Guttman K.M."/>
            <person name="Kwak H."/>
            <person name="Middleton M.A."/>
            <person name="Wang P.W."/>
            <person name="Horuz S."/>
            <person name="Aysan Y."/>
            <person name="Guttman D.S."/>
        </authorList>
    </citation>
    <scope>NUCLEOTIDE SEQUENCE</scope>
    <source>
        <strain evidence="1">S5_IA_3a</strain>
    </source>
</reference>
<dbReference type="EMBL" id="JAEILH010000048">
    <property type="protein sequence ID" value="MBI6627334.1"/>
    <property type="molecule type" value="Genomic_DNA"/>
</dbReference>
<dbReference type="Proteomes" id="UP000645865">
    <property type="component" value="Unassembled WGS sequence"/>
</dbReference>
<dbReference type="Pfam" id="PF17001">
    <property type="entry name" value="T3SS_basalb_I"/>
    <property type="match status" value="1"/>
</dbReference>
<accession>A0A8I1JGZ4</accession>
<organism evidence="1 2">
    <name type="scientific">Pseudomonas rhodesiae</name>
    <dbReference type="NCBI Taxonomy" id="76760"/>
    <lineage>
        <taxon>Bacteria</taxon>
        <taxon>Pseudomonadati</taxon>
        <taxon>Pseudomonadota</taxon>
        <taxon>Gammaproteobacteria</taxon>
        <taxon>Pseudomonadales</taxon>
        <taxon>Pseudomonadaceae</taxon>
        <taxon>Pseudomonas</taxon>
    </lineage>
</organism>
<dbReference type="GO" id="GO:0030254">
    <property type="term" value="P:protein secretion by the type III secretion system"/>
    <property type="evidence" value="ECO:0007669"/>
    <property type="project" value="InterPro"/>
</dbReference>
<gene>
    <name evidence="1" type="ORF">YA0853_27335</name>
</gene>
<name>A0A8I1JGZ4_9PSED</name>
<dbReference type="RefSeq" id="WP_082136133.1">
    <property type="nucleotide sequence ID" value="NZ_BQHF01000005.1"/>
</dbReference>
<evidence type="ECO:0000313" key="2">
    <source>
        <dbReference type="Proteomes" id="UP000645865"/>
    </source>
</evidence>
<dbReference type="AlphaFoldDB" id="A0A8I1JGZ4"/>
<comment type="caution">
    <text evidence="1">The sequence shown here is derived from an EMBL/GenBank/DDBJ whole genome shotgun (WGS) entry which is preliminary data.</text>
</comment>
<evidence type="ECO:0000313" key="1">
    <source>
        <dbReference type="EMBL" id="MBI6627334.1"/>
    </source>
</evidence>